<dbReference type="Proteomes" id="UP001320706">
    <property type="component" value="Unassembled WGS sequence"/>
</dbReference>
<gene>
    <name evidence="1" type="ORF">M8818_003583</name>
</gene>
<comment type="caution">
    <text evidence="1">The sequence shown here is derived from an EMBL/GenBank/DDBJ whole genome shotgun (WGS) entry which is preliminary data.</text>
</comment>
<evidence type="ECO:0000313" key="1">
    <source>
        <dbReference type="EMBL" id="KAK8210096.1"/>
    </source>
</evidence>
<reference evidence="1" key="1">
    <citation type="submission" date="2024-02" db="EMBL/GenBank/DDBJ databases">
        <title>Metagenome Assembled Genome of Zalaria obscura JY119.</title>
        <authorList>
            <person name="Vighnesh L."/>
            <person name="Jagadeeshwari U."/>
            <person name="Venkata Ramana C."/>
            <person name="Sasikala C."/>
        </authorList>
    </citation>
    <scope>NUCLEOTIDE SEQUENCE</scope>
    <source>
        <strain evidence="1">JY119</strain>
    </source>
</reference>
<keyword evidence="2" id="KW-1185">Reference proteome</keyword>
<evidence type="ECO:0000313" key="2">
    <source>
        <dbReference type="Proteomes" id="UP001320706"/>
    </source>
</evidence>
<name>A0ACC3SDQ2_9PEZI</name>
<dbReference type="EMBL" id="JAMKPW020000016">
    <property type="protein sequence ID" value="KAK8210096.1"/>
    <property type="molecule type" value="Genomic_DNA"/>
</dbReference>
<sequence>MRRRTQKHLVHFAIFFGILFLIIFLGRSQSNSKPFAWTTVRYRTTSASLPEPRGVCPGLTGSFKPALIVSRVAADGDPKWLDALADLYHLCVYIVDAPADASSTYLQVPANRGHEAMAYLTFLIDNYDNIPESGAVFVHGSRWAWHNDHKDYDNAALLTALNMSTALAPFGYHNLRCDWSVSTCSTKEAQPQGSMETYFQAVTEPWNARAVSDTALPRALAILFGGDEYSMAKSDERLLMSRTDAVRSQCCAQFVVSRDRVLQHTREEYVALRQWLLDGRDDIVAAEHLQKSKAAPSDDRVSGRILSYVWHILFMPRSVSDVQSGTADGVNLERLNYMACPSADECYCRLYGRCNLEGCTTPGRCHGQYEVPPDFKLPKDWAATHSYQNTFQP</sequence>
<accession>A0ACC3SDQ2</accession>
<protein>
    <submittedName>
        <fullName evidence="1">Uncharacterized protein</fullName>
    </submittedName>
</protein>
<organism evidence="1 2">
    <name type="scientific">Zalaria obscura</name>
    <dbReference type="NCBI Taxonomy" id="2024903"/>
    <lineage>
        <taxon>Eukaryota</taxon>
        <taxon>Fungi</taxon>
        <taxon>Dikarya</taxon>
        <taxon>Ascomycota</taxon>
        <taxon>Pezizomycotina</taxon>
        <taxon>Dothideomycetes</taxon>
        <taxon>Dothideomycetidae</taxon>
        <taxon>Dothideales</taxon>
        <taxon>Zalariaceae</taxon>
        <taxon>Zalaria</taxon>
    </lineage>
</organism>
<proteinExistence type="predicted"/>